<dbReference type="InterPro" id="IPR003787">
    <property type="entry name" value="Sulphur_relay_DsrE/F-like"/>
</dbReference>
<evidence type="ECO:0000256" key="4">
    <source>
        <dbReference type="HAMAP-Rule" id="MF_00389"/>
    </source>
</evidence>
<gene>
    <name evidence="4" type="primary">tusC</name>
    <name evidence="5" type="ORF">JT31_14155</name>
</gene>
<proteinExistence type="inferred from homology"/>
<dbReference type="InterPro" id="IPR027396">
    <property type="entry name" value="DsrEFH-like"/>
</dbReference>
<organism evidence="5 6">
    <name type="scientific">Cedecea neteri</name>
    <dbReference type="NCBI Taxonomy" id="158822"/>
    <lineage>
        <taxon>Bacteria</taxon>
        <taxon>Pseudomonadati</taxon>
        <taxon>Pseudomonadota</taxon>
        <taxon>Gammaproteobacteria</taxon>
        <taxon>Enterobacterales</taxon>
        <taxon>Enterobacteriaceae</taxon>
        <taxon>Cedecea</taxon>
    </lineage>
</organism>
<evidence type="ECO:0000313" key="6">
    <source>
        <dbReference type="Proteomes" id="UP000029481"/>
    </source>
</evidence>
<dbReference type="Pfam" id="PF02635">
    <property type="entry name" value="DsrE"/>
    <property type="match status" value="1"/>
</dbReference>
<keyword evidence="6" id="KW-1185">Reference proteome</keyword>
<dbReference type="GO" id="GO:0005737">
    <property type="term" value="C:cytoplasm"/>
    <property type="evidence" value="ECO:0007669"/>
    <property type="project" value="UniProtKB-SubCell"/>
</dbReference>
<dbReference type="EMBL" id="CP009451">
    <property type="protein sequence ID" value="AIR05719.1"/>
    <property type="molecule type" value="Genomic_DNA"/>
</dbReference>
<evidence type="ECO:0000256" key="2">
    <source>
        <dbReference type="ARBA" id="ARBA00022490"/>
    </source>
</evidence>
<evidence type="ECO:0000313" key="5">
    <source>
        <dbReference type="EMBL" id="AIR05719.1"/>
    </source>
</evidence>
<dbReference type="KEGG" id="cnt:JT31_14155"/>
<dbReference type="InterPro" id="IPR037450">
    <property type="entry name" value="Sulphur_relay_TusC"/>
</dbReference>
<dbReference type="Proteomes" id="UP000029481">
    <property type="component" value="Chromosome"/>
</dbReference>
<keyword evidence="2 4" id="KW-0963">Cytoplasm</keyword>
<dbReference type="PANTHER" id="PTHR38780:SF1">
    <property type="entry name" value="PROTEIN TUSC"/>
    <property type="match status" value="1"/>
</dbReference>
<reference evidence="5 6" key="1">
    <citation type="submission" date="2014-09" db="EMBL/GenBank/DDBJ databases">
        <title>Cedecea neteri SSMD04 Genome Sequencing.</title>
        <authorList>
            <person name="Tan J.-Y."/>
        </authorList>
    </citation>
    <scope>NUCLEOTIDE SEQUENCE [LARGE SCALE GENOMIC DNA]</scope>
    <source>
        <strain evidence="5 6">SSMD04</strain>
    </source>
</reference>
<protein>
    <recommendedName>
        <fullName evidence="4">Protein TusC</fullName>
    </recommendedName>
    <alternativeName>
        <fullName evidence="4">tRNA 2-thiouridine synthesizing protein C</fullName>
    </alternativeName>
</protein>
<keyword evidence="3 4" id="KW-0819">tRNA processing</keyword>
<dbReference type="GO" id="GO:0008033">
    <property type="term" value="P:tRNA processing"/>
    <property type="evidence" value="ECO:0007669"/>
    <property type="project" value="UniProtKB-UniRule"/>
</dbReference>
<dbReference type="SUPFAM" id="SSF75169">
    <property type="entry name" value="DsrEFH-like"/>
    <property type="match status" value="1"/>
</dbReference>
<sequence length="119" mass="13049">MKRVAFVFRSAPHGSTSGREGLDALLATSALSEEIGVFFVGDGVLQLLPNQQPAKVLGRDYIATFRVLPLYDIEQCFLCAASLSERGLSAQSSWVIDAEVLEPDALREKLNQYDVVLTF</sequence>
<dbReference type="RefSeq" id="WP_038478194.1">
    <property type="nucleotide sequence ID" value="NZ_CP009451.1"/>
</dbReference>
<dbReference type="PANTHER" id="PTHR38780">
    <property type="entry name" value="PROTEIN TUSC"/>
    <property type="match status" value="1"/>
</dbReference>
<evidence type="ECO:0000256" key="3">
    <source>
        <dbReference type="ARBA" id="ARBA00022694"/>
    </source>
</evidence>
<comment type="subcellular location">
    <subcellularLocation>
        <location evidence="4">Cytoplasm</location>
    </subcellularLocation>
</comment>
<dbReference type="OrthoDB" id="9789418at2"/>
<evidence type="ECO:0000256" key="1">
    <source>
        <dbReference type="ARBA" id="ARBA00005996"/>
    </source>
</evidence>
<name>A0A089Q5J3_9ENTR</name>
<dbReference type="Gene3D" id="3.40.1260.10">
    <property type="entry name" value="DsrEFH-like"/>
    <property type="match status" value="1"/>
</dbReference>
<comment type="subunit">
    <text evidence="4">Heterohexamer, formed by a dimer of trimers. The hexameric TusBCD complex contains 2 copies each of TusB, TusC and TusD. The TusBCD complex interacts with TusE.</text>
</comment>
<dbReference type="HAMAP" id="MF_00389">
    <property type="entry name" value="Thiourid_synth_C"/>
    <property type="match status" value="1"/>
</dbReference>
<dbReference type="NCBIfam" id="NF001238">
    <property type="entry name" value="PRK00211.1"/>
    <property type="match status" value="1"/>
</dbReference>
<accession>A0A089Q5J3</accession>
<comment type="similarity">
    <text evidence="1 4">Belongs to the DsrF/TusC family.</text>
</comment>
<dbReference type="AlphaFoldDB" id="A0A089Q5J3"/>
<dbReference type="InterPro" id="IPR017462">
    <property type="entry name" value="Sulphur_relay_TusC/DsrF"/>
</dbReference>
<comment type="function">
    <text evidence="4">Part of a sulfur-relay system required for 2-thiolation of 5-methylaminomethyl-2-thiouridine (mnm(5)s(2)U) at tRNA wobble positions.</text>
</comment>
<dbReference type="NCBIfam" id="TIGR03010">
    <property type="entry name" value="sulf_tusC_dsrF"/>
    <property type="match status" value="1"/>
</dbReference>